<proteinExistence type="predicted"/>
<gene>
    <name evidence="1" type="ORF">MERR_LOCUS10547</name>
</gene>
<sequence length="88" mass="9858">MKDRAMQVLRKTLINTIQTDFRSALKSTGRTYGGGRRTTGAFARDLSPALDGEMLNVVVLEDSPISDLTLDRAGLEWTNRFDHFKLLS</sequence>
<protein>
    <submittedName>
        <fullName evidence="1">Uncharacterized protein</fullName>
    </submittedName>
</protein>
<accession>A0A6D2I4A9</accession>
<reference evidence="1" key="1">
    <citation type="submission" date="2020-01" db="EMBL/GenBank/DDBJ databases">
        <authorList>
            <person name="Mishra B."/>
        </authorList>
    </citation>
    <scope>NUCLEOTIDE SEQUENCE [LARGE SCALE GENOMIC DNA]</scope>
</reference>
<name>A0A6D2I4A9_9BRAS</name>
<dbReference type="Proteomes" id="UP000467841">
    <property type="component" value="Unassembled WGS sequence"/>
</dbReference>
<dbReference type="AlphaFoldDB" id="A0A6D2I4A9"/>
<evidence type="ECO:0000313" key="2">
    <source>
        <dbReference type="Proteomes" id="UP000467841"/>
    </source>
</evidence>
<evidence type="ECO:0000313" key="1">
    <source>
        <dbReference type="EMBL" id="CAA7023312.1"/>
    </source>
</evidence>
<organism evidence="1 2">
    <name type="scientific">Microthlaspi erraticum</name>
    <dbReference type="NCBI Taxonomy" id="1685480"/>
    <lineage>
        <taxon>Eukaryota</taxon>
        <taxon>Viridiplantae</taxon>
        <taxon>Streptophyta</taxon>
        <taxon>Embryophyta</taxon>
        <taxon>Tracheophyta</taxon>
        <taxon>Spermatophyta</taxon>
        <taxon>Magnoliopsida</taxon>
        <taxon>eudicotyledons</taxon>
        <taxon>Gunneridae</taxon>
        <taxon>Pentapetalae</taxon>
        <taxon>rosids</taxon>
        <taxon>malvids</taxon>
        <taxon>Brassicales</taxon>
        <taxon>Brassicaceae</taxon>
        <taxon>Coluteocarpeae</taxon>
        <taxon>Microthlaspi</taxon>
    </lineage>
</organism>
<comment type="caution">
    <text evidence="1">The sequence shown here is derived from an EMBL/GenBank/DDBJ whole genome shotgun (WGS) entry which is preliminary data.</text>
</comment>
<dbReference type="EMBL" id="CACVBM020000777">
    <property type="protein sequence ID" value="CAA7023312.1"/>
    <property type="molecule type" value="Genomic_DNA"/>
</dbReference>
<keyword evidence="2" id="KW-1185">Reference proteome</keyword>